<dbReference type="AlphaFoldDB" id="A0A645CZ59"/>
<name>A0A645CZ59_9ZZZZ</name>
<protein>
    <submittedName>
        <fullName evidence="1">Uncharacterized protein</fullName>
    </submittedName>
</protein>
<evidence type="ECO:0000313" key="1">
    <source>
        <dbReference type="EMBL" id="MPM82155.1"/>
    </source>
</evidence>
<sequence length="63" mass="6760">MKGGPVCTTGAALYILKRSLNQGQSFVTSVEISDYFRPLKAVTAHDLKNFSGAAPVCRDQQTA</sequence>
<reference evidence="1" key="1">
    <citation type="submission" date="2019-08" db="EMBL/GenBank/DDBJ databases">
        <authorList>
            <person name="Kucharzyk K."/>
            <person name="Murdoch R.W."/>
            <person name="Higgins S."/>
            <person name="Loffler F."/>
        </authorList>
    </citation>
    <scope>NUCLEOTIDE SEQUENCE</scope>
</reference>
<organism evidence="1">
    <name type="scientific">bioreactor metagenome</name>
    <dbReference type="NCBI Taxonomy" id="1076179"/>
    <lineage>
        <taxon>unclassified sequences</taxon>
        <taxon>metagenomes</taxon>
        <taxon>ecological metagenomes</taxon>
    </lineage>
</organism>
<proteinExistence type="predicted"/>
<dbReference type="EMBL" id="VSSQ01031319">
    <property type="protein sequence ID" value="MPM82155.1"/>
    <property type="molecule type" value="Genomic_DNA"/>
</dbReference>
<comment type="caution">
    <text evidence="1">The sequence shown here is derived from an EMBL/GenBank/DDBJ whole genome shotgun (WGS) entry which is preliminary data.</text>
</comment>
<gene>
    <name evidence="1" type="ORF">SDC9_129216</name>
</gene>
<accession>A0A645CZ59</accession>